<evidence type="ECO:0000313" key="10">
    <source>
        <dbReference type="EMBL" id="PSR20771.1"/>
    </source>
</evidence>
<evidence type="ECO:0000256" key="4">
    <source>
        <dbReference type="ARBA" id="ARBA00022692"/>
    </source>
</evidence>
<dbReference type="NCBIfam" id="TIGR01411">
    <property type="entry name" value="tatAE"/>
    <property type="match status" value="1"/>
</dbReference>
<keyword evidence="3 9" id="KW-1003">Cell membrane</keyword>
<keyword evidence="6 9" id="KW-1133">Transmembrane helix</keyword>
<evidence type="ECO:0000256" key="5">
    <source>
        <dbReference type="ARBA" id="ARBA00022927"/>
    </source>
</evidence>
<dbReference type="Pfam" id="PF02416">
    <property type="entry name" value="TatA_B_E"/>
    <property type="match status" value="1"/>
</dbReference>
<dbReference type="HAMAP" id="MF_00236">
    <property type="entry name" value="TatA_E"/>
    <property type="match status" value="1"/>
</dbReference>
<dbReference type="Proteomes" id="UP000241848">
    <property type="component" value="Unassembled WGS sequence"/>
</dbReference>
<evidence type="ECO:0000313" key="11">
    <source>
        <dbReference type="Proteomes" id="UP000241848"/>
    </source>
</evidence>
<keyword evidence="4 9" id="KW-0812">Transmembrane</keyword>
<dbReference type="GO" id="GO:0008320">
    <property type="term" value="F:protein transmembrane transporter activity"/>
    <property type="evidence" value="ECO:0007669"/>
    <property type="project" value="UniProtKB-UniRule"/>
</dbReference>
<evidence type="ECO:0000256" key="2">
    <source>
        <dbReference type="ARBA" id="ARBA00022448"/>
    </source>
</evidence>
<dbReference type="PANTHER" id="PTHR42982">
    <property type="entry name" value="SEC-INDEPENDENT PROTEIN TRANSLOCASE PROTEIN TATA"/>
    <property type="match status" value="1"/>
</dbReference>
<dbReference type="EMBL" id="PXYV01000051">
    <property type="protein sequence ID" value="PSR20771.1"/>
    <property type="molecule type" value="Genomic_DNA"/>
</dbReference>
<evidence type="ECO:0000256" key="6">
    <source>
        <dbReference type="ARBA" id="ARBA00022989"/>
    </source>
</evidence>
<feature type="transmembrane region" description="Helical" evidence="9">
    <location>
        <begin position="6"/>
        <end position="25"/>
    </location>
</feature>
<comment type="similarity">
    <text evidence="9">Belongs to the TatA/E family.</text>
</comment>
<evidence type="ECO:0000256" key="8">
    <source>
        <dbReference type="ARBA" id="ARBA00023136"/>
    </source>
</evidence>
<keyword evidence="8 9" id="KW-0472">Membrane</keyword>
<reference evidence="10 11" key="1">
    <citation type="journal article" date="2014" name="BMC Genomics">
        <title>Comparison of environmental and isolate Sulfobacillus genomes reveals diverse carbon, sulfur, nitrogen, and hydrogen metabolisms.</title>
        <authorList>
            <person name="Justice N.B."/>
            <person name="Norman A."/>
            <person name="Brown C.T."/>
            <person name="Singh A."/>
            <person name="Thomas B.C."/>
            <person name="Banfield J.F."/>
        </authorList>
    </citation>
    <scope>NUCLEOTIDE SEQUENCE [LARGE SCALE GENOMIC DNA]</scope>
    <source>
        <strain evidence="10">AMDSBA3</strain>
    </source>
</reference>
<dbReference type="Gene3D" id="1.20.5.3310">
    <property type="match status" value="1"/>
</dbReference>
<organism evidence="10 11">
    <name type="scientific">Sulfobacillus acidophilus</name>
    <dbReference type="NCBI Taxonomy" id="53633"/>
    <lineage>
        <taxon>Bacteria</taxon>
        <taxon>Bacillati</taxon>
        <taxon>Bacillota</taxon>
        <taxon>Clostridia</taxon>
        <taxon>Eubacteriales</taxon>
        <taxon>Clostridiales Family XVII. Incertae Sedis</taxon>
        <taxon>Sulfobacillus</taxon>
    </lineage>
</organism>
<comment type="function">
    <text evidence="9">Part of the twin-arginine translocation (Tat) system that transports large folded proteins containing a characteristic twin-arginine motif in their signal peptide across membranes. TatA could form the protein-conducting channel of the Tat system.</text>
</comment>
<comment type="subcellular location">
    <subcellularLocation>
        <location evidence="1 9">Cell membrane</location>
        <topology evidence="1 9">Single-pass membrane protein</topology>
    </subcellularLocation>
</comment>
<dbReference type="GO" id="GO:0033281">
    <property type="term" value="C:TAT protein transport complex"/>
    <property type="evidence" value="ECO:0007669"/>
    <property type="project" value="UniProtKB-UniRule"/>
</dbReference>
<dbReference type="GO" id="GO:0043953">
    <property type="term" value="P:protein transport by the Tat complex"/>
    <property type="evidence" value="ECO:0007669"/>
    <property type="project" value="UniProtKB-UniRule"/>
</dbReference>
<protein>
    <recommendedName>
        <fullName evidence="9">Sec-independent protein translocase protein TatA</fullName>
    </recommendedName>
</protein>
<evidence type="ECO:0000256" key="9">
    <source>
        <dbReference type="HAMAP-Rule" id="MF_00236"/>
    </source>
</evidence>
<evidence type="ECO:0000256" key="3">
    <source>
        <dbReference type="ARBA" id="ARBA00022475"/>
    </source>
</evidence>
<dbReference type="InterPro" id="IPR003369">
    <property type="entry name" value="TatA/B/E"/>
</dbReference>
<dbReference type="PANTHER" id="PTHR42982:SF1">
    <property type="entry name" value="SEC-INDEPENDENT PROTEIN TRANSLOCASE PROTEIN TATA"/>
    <property type="match status" value="1"/>
</dbReference>
<gene>
    <name evidence="9" type="primary">tatA</name>
    <name evidence="10" type="ORF">C7B45_13575</name>
</gene>
<evidence type="ECO:0000256" key="7">
    <source>
        <dbReference type="ARBA" id="ARBA00023010"/>
    </source>
</evidence>
<comment type="subunit">
    <text evidence="9">Forms a complex with TatC.</text>
</comment>
<dbReference type="InterPro" id="IPR006312">
    <property type="entry name" value="TatA/E"/>
</dbReference>
<proteinExistence type="inferred from homology"/>
<evidence type="ECO:0000256" key="1">
    <source>
        <dbReference type="ARBA" id="ARBA00004162"/>
    </source>
</evidence>
<keyword evidence="5 9" id="KW-0653">Protein transport</keyword>
<comment type="caution">
    <text evidence="10">The sequence shown here is derived from an EMBL/GenBank/DDBJ whole genome shotgun (WGS) entry which is preliminary data.</text>
</comment>
<dbReference type="NCBIfam" id="NF011430">
    <property type="entry name" value="PRK14861.1"/>
    <property type="match status" value="1"/>
</dbReference>
<name>A0A2T2WEV2_9FIRM</name>
<keyword evidence="7 9" id="KW-0811">Translocation</keyword>
<sequence>MDILSPIHIIILLIIALLVFGPKRLPEIGAGLGKSIREFKQSMNGIMDEPETPKASHGVTEYPAQIVIRDDSTPE</sequence>
<accession>A0A2T2WEV2</accession>
<dbReference type="AlphaFoldDB" id="A0A2T2WEV2"/>
<keyword evidence="2 9" id="KW-0813">Transport</keyword>